<sequence>MDDADKPDPVLKQVPLIKNPSYQPPKAISLRANYSKLLPTLSQTVIPPNLNISKEDIDKWINDLDQLKNKIANESGTDDSVKSYESWIKEQTTKVAPGFDYNILTPKK</sequence>
<proteinExistence type="predicted"/>
<comment type="caution">
    <text evidence="2">The sequence shown here is derived from an EMBL/GenBank/DDBJ whole genome shotgun (WGS) entry which is preliminary data.</text>
</comment>
<evidence type="ECO:0000313" key="2">
    <source>
        <dbReference type="EMBL" id="KAI5958827.1"/>
    </source>
</evidence>
<feature type="coiled-coil region" evidence="1">
    <location>
        <begin position="50"/>
        <end position="77"/>
    </location>
</feature>
<dbReference type="AlphaFoldDB" id="A0AAD5BF97"/>
<gene>
    <name evidence="2" type="ORF">KGF57_002261</name>
</gene>
<evidence type="ECO:0000256" key="1">
    <source>
        <dbReference type="SAM" id="Coils"/>
    </source>
</evidence>
<dbReference type="GeneID" id="76150320"/>
<evidence type="ECO:0000313" key="3">
    <source>
        <dbReference type="Proteomes" id="UP001204833"/>
    </source>
</evidence>
<dbReference type="RefSeq" id="XP_051609170.1">
    <property type="nucleotide sequence ID" value="XM_051751556.1"/>
</dbReference>
<keyword evidence="3" id="KW-1185">Reference proteome</keyword>
<organism evidence="2 3">
    <name type="scientific">Candida theae</name>
    <dbReference type="NCBI Taxonomy" id="1198502"/>
    <lineage>
        <taxon>Eukaryota</taxon>
        <taxon>Fungi</taxon>
        <taxon>Dikarya</taxon>
        <taxon>Ascomycota</taxon>
        <taxon>Saccharomycotina</taxon>
        <taxon>Pichiomycetes</taxon>
        <taxon>Debaryomycetaceae</taxon>
        <taxon>Candida/Lodderomyces clade</taxon>
        <taxon>Candida</taxon>
    </lineage>
</organism>
<dbReference type="EMBL" id="JAIHNG010000115">
    <property type="protein sequence ID" value="KAI5958827.1"/>
    <property type="molecule type" value="Genomic_DNA"/>
</dbReference>
<dbReference type="Proteomes" id="UP001204833">
    <property type="component" value="Unassembled WGS sequence"/>
</dbReference>
<name>A0AAD5BF97_9ASCO</name>
<protein>
    <submittedName>
        <fullName evidence="2">Uncharacterized protein</fullName>
    </submittedName>
</protein>
<keyword evidence="1" id="KW-0175">Coiled coil</keyword>
<accession>A0AAD5BF97</accession>
<reference evidence="2 3" key="1">
    <citation type="journal article" date="2022" name="DNA Res.">
        <title>Genome analysis of five recently described species of the CUG-Ser clade uncovers Candida theae as a new hybrid lineage with pathogenic potential in the Candida parapsilosis species complex.</title>
        <authorList>
            <person name="Mixao V."/>
            <person name="Del Olmo V."/>
            <person name="Hegedusova E."/>
            <person name="Saus E."/>
            <person name="Pryszcz L."/>
            <person name="Cillingova A."/>
            <person name="Nosek J."/>
            <person name="Gabaldon T."/>
        </authorList>
    </citation>
    <scope>NUCLEOTIDE SEQUENCE [LARGE SCALE GENOMIC DNA]</scope>
    <source>
        <strain evidence="2 3">CBS 12239</strain>
    </source>
</reference>